<sequence length="252" mass="28408">MKVADFAALSLSENNADATSWYVPFSPLSDEDWQTVVRGVQHYEQAVQRYLNQQVDRAVWVGNTYVMYGDQGPLEAGPGYVGVRRKRQQPAGWWPCVLTDRGREASGGIVQAGCFEVAWKQIMWWLVLEHFLLSPQWRQQGRTSFFQGELAPGCSCLKVAPEGPRVDPLVVPAPPEMEVRSGQASVQWWRDRNWVQDAGWGPSLSWGSGYVFTSDGVAGQWYMDGSESLTDLSWGWGVEVEEYIDRLFHAAL</sequence>
<proteinExistence type="predicted"/>
<evidence type="ECO:0000313" key="1">
    <source>
        <dbReference type="EMBL" id="MEJ4100300.1"/>
    </source>
</evidence>
<dbReference type="RefSeq" id="WP_337890469.1">
    <property type="nucleotide sequence ID" value="NZ_JBAHVI010000007.1"/>
</dbReference>
<dbReference type="Proteomes" id="UP001359781">
    <property type="component" value="Unassembled WGS sequence"/>
</dbReference>
<organism evidence="1 2">
    <name type="scientific">Corynebacterium mastitidis</name>
    <dbReference type="NCBI Taxonomy" id="161890"/>
    <lineage>
        <taxon>Bacteria</taxon>
        <taxon>Bacillati</taxon>
        <taxon>Actinomycetota</taxon>
        <taxon>Actinomycetes</taxon>
        <taxon>Mycobacteriales</taxon>
        <taxon>Corynebacteriaceae</taxon>
        <taxon>Corynebacterium</taxon>
    </lineage>
</organism>
<gene>
    <name evidence="1" type="ORF">V5S96_08020</name>
</gene>
<protein>
    <recommendedName>
        <fullName evidence="3">Tectonin beta-propeller repeat-containing protein 1</fullName>
    </recommendedName>
</protein>
<comment type="caution">
    <text evidence="1">The sequence shown here is derived from an EMBL/GenBank/DDBJ whole genome shotgun (WGS) entry which is preliminary data.</text>
</comment>
<evidence type="ECO:0000313" key="2">
    <source>
        <dbReference type="Proteomes" id="UP001359781"/>
    </source>
</evidence>
<name>A0ABU8NZP6_9CORY</name>
<dbReference type="EMBL" id="JBAHVJ010000007">
    <property type="protein sequence ID" value="MEJ4100300.1"/>
    <property type="molecule type" value="Genomic_DNA"/>
</dbReference>
<keyword evidence="2" id="KW-1185">Reference proteome</keyword>
<reference evidence="1 2" key="1">
    <citation type="submission" date="2024-02" db="EMBL/GenBank/DDBJ databases">
        <title>Whole genome sequencing and characterization of Corynebacterium isolated from the ocular surface of dry eye disease sufferers.</title>
        <authorList>
            <person name="Naqvi M."/>
        </authorList>
    </citation>
    <scope>NUCLEOTIDE SEQUENCE [LARGE SCALE GENOMIC DNA]</scope>
    <source>
        <strain evidence="1 2">PCRF</strain>
    </source>
</reference>
<evidence type="ECO:0008006" key="3">
    <source>
        <dbReference type="Google" id="ProtNLM"/>
    </source>
</evidence>
<accession>A0ABU8NZP6</accession>